<dbReference type="Pfam" id="PF09939">
    <property type="entry name" value="DUF2171"/>
    <property type="match status" value="1"/>
</dbReference>
<protein>
    <recommendedName>
        <fullName evidence="3">DUF2171 domain-containing protein</fullName>
    </recommendedName>
</protein>
<name>A0ABN6P6Z3_9PROT</name>
<evidence type="ECO:0000313" key="2">
    <source>
        <dbReference type="Proteomes" id="UP000831327"/>
    </source>
</evidence>
<sequence length="76" mass="8312">MSDQIREHMTVVASDGEHVGIVDGLEGDQIKLTRNEEGMHRFLPLVCVAEVEGDEVRLSISGAEAQRQADEPEAPL</sequence>
<dbReference type="RefSeq" id="WP_244408644.1">
    <property type="nucleotide sequence ID" value="NZ_AP025637.1"/>
</dbReference>
<evidence type="ECO:0000313" key="1">
    <source>
        <dbReference type="EMBL" id="BDG74473.1"/>
    </source>
</evidence>
<gene>
    <name evidence="1" type="ORF">Rmf_44020</name>
</gene>
<dbReference type="Proteomes" id="UP000831327">
    <property type="component" value="Chromosome"/>
</dbReference>
<accession>A0ABN6P6Z3</accession>
<dbReference type="InterPro" id="IPR018684">
    <property type="entry name" value="DUF2171"/>
</dbReference>
<keyword evidence="2" id="KW-1185">Reference proteome</keyword>
<dbReference type="EMBL" id="AP025637">
    <property type="protein sequence ID" value="BDG74473.1"/>
    <property type="molecule type" value="Genomic_DNA"/>
</dbReference>
<reference evidence="1 2" key="1">
    <citation type="journal article" date="2016" name="Microbes Environ.">
        <title>Phylogenetically diverse aerobic anoxygenic phototrophic bacteria isolated from epilithic biofilms in Tama river, Japan.</title>
        <authorList>
            <person name="Hirose S."/>
            <person name="Matsuura K."/>
            <person name="Haruta S."/>
        </authorList>
    </citation>
    <scope>NUCLEOTIDE SEQUENCE [LARGE SCALE GENOMIC DNA]</scope>
    <source>
        <strain evidence="1 2">S08</strain>
    </source>
</reference>
<organism evidence="1 2">
    <name type="scientific">Roseomonas fluvialis</name>
    <dbReference type="NCBI Taxonomy" id="1750527"/>
    <lineage>
        <taxon>Bacteria</taxon>
        <taxon>Pseudomonadati</taxon>
        <taxon>Pseudomonadota</taxon>
        <taxon>Alphaproteobacteria</taxon>
        <taxon>Acetobacterales</taxon>
        <taxon>Roseomonadaceae</taxon>
        <taxon>Roseomonas</taxon>
    </lineage>
</organism>
<proteinExistence type="predicted"/>
<evidence type="ECO:0008006" key="3">
    <source>
        <dbReference type="Google" id="ProtNLM"/>
    </source>
</evidence>